<feature type="compositionally biased region" description="Basic and acidic residues" evidence="1">
    <location>
        <begin position="183"/>
        <end position="203"/>
    </location>
</feature>
<organism evidence="3 4">
    <name type="scientific">Nannochloropsis salina CCMP1776</name>
    <dbReference type="NCBI Taxonomy" id="1027361"/>
    <lineage>
        <taxon>Eukaryota</taxon>
        <taxon>Sar</taxon>
        <taxon>Stramenopiles</taxon>
        <taxon>Ochrophyta</taxon>
        <taxon>Eustigmatophyceae</taxon>
        <taxon>Eustigmatales</taxon>
        <taxon>Monodopsidaceae</taxon>
        <taxon>Microchloropsis</taxon>
        <taxon>Microchloropsis salina</taxon>
    </lineage>
</organism>
<feature type="chain" id="PRO_5020035232" evidence="2">
    <location>
        <begin position="32"/>
        <end position="395"/>
    </location>
</feature>
<evidence type="ECO:0000256" key="2">
    <source>
        <dbReference type="SAM" id="SignalP"/>
    </source>
</evidence>
<feature type="compositionally biased region" description="Basic and acidic residues" evidence="1">
    <location>
        <begin position="320"/>
        <end position="329"/>
    </location>
</feature>
<proteinExistence type="predicted"/>
<protein>
    <submittedName>
        <fullName evidence="3">Uncharacterized protein</fullName>
    </submittedName>
</protein>
<reference evidence="3 4" key="1">
    <citation type="submission" date="2019-01" db="EMBL/GenBank/DDBJ databases">
        <title>Nuclear Genome Assembly of the Microalgal Biofuel strain Nannochloropsis salina CCMP1776.</title>
        <authorList>
            <person name="Hovde B."/>
        </authorList>
    </citation>
    <scope>NUCLEOTIDE SEQUENCE [LARGE SCALE GENOMIC DNA]</scope>
    <source>
        <strain evidence="3 4">CCMP1776</strain>
    </source>
</reference>
<evidence type="ECO:0000256" key="1">
    <source>
        <dbReference type="SAM" id="MobiDB-lite"/>
    </source>
</evidence>
<dbReference type="Proteomes" id="UP000355283">
    <property type="component" value="Unassembled WGS sequence"/>
</dbReference>
<gene>
    <name evidence="3" type="ORF">NSK_004436</name>
</gene>
<feature type="signal peptide" evidence="2">
    <location>
        <begin position="1"/>
        <end position="31"/>
    </location>
</feature>
<keyword evidence="4" id="KW-1185">Reference proteome</keyword>
<feature type="region of interest" description="Disordered" evidence="1">
    <location>
        <begin position="320"/>
        <end position="395"/>
    </location>
</feature>
<sequence length="395" mass="42993">MLPAFVAGRQPWYVWAVWAGTLLLLSRRVWQACDRAVMVSGVVIEDEGSTCSTGSSFERAFPLRFCHKIHDSGYAIWRWIELQEDALALGTASPPRALLALGVQGVLGLSGALEGEGGWWIGLATLLILTVCMQKDVIRAFYRPWVASFLACLGWKEDWVAVSEAELPELEDTAVIANEAWQRGREQRKPSKREGREVRHRTIEEEEEEEEEVLVDEVRDVVAERGLGDEAIRRRLTAPCGGSSSRYGGAKRGNTRQCACRTHWDTSKPCASDCGACSEEADGVLPPLLASKRVPPAGWLVYDPILGLVTYEESIKWREGRRSAGDRDGGGVGGTKGGGGRGNEGSPRTKPGSRTASRTQQGREKKLQAAARTYRSGGALSLAREIGPPSSSVSA</sequence>
<dbReference type="EMBL" id="SDOX01000019">
    <property type="protein sequence ID" value="TFJ84451.1"/>
    <property type="molecule type" value="Genomic_DNA"/>
</dbReference>
<comment type="caution">
    <text evidence="3">The sequence shown here is derived from an EMBL/GenBank/DDBJ whole genome shotgun (WGS) entry which is preliminary data.</text>
</comment>
<dbReference type="AlphaFoldDB" id="A0A4D9CYH0"/>
<name>A0A4D9CYH0_9STRA</name>
<accession>A0A4D9CYH0</accession>
<feature type="region of interest" description="Disordered" evidence="1">
    <location>
        <begin position="183"/>
        <end position="205"/>
    </location>
</feature>
<dbReference type="OrthoDB" id="10331738at2759"/>
<feature type="compositionally biased region" description="Gly residues" evidence="1">
    <location>
        <begin position="330"/>
        <end position="343"/>
    </location>
</feature>
<evidence type="ECO:0000313" key="4">
    <source>
        <dbReference type="Proteomes" id="UP000355283"/>
    </source>
</evidence>
<evidence type="ECO:0000313" key="3">
    <source>
        <dbReference type="EMBL" id="TFJ84451.1"/>
    </source>
</evidence>
<keyword evidence="2" id="KW-0732">Signal</keyword>